<organism evidence="2 3">
    <name type="scientific">Prunus yedoensis var. nudiflora</name>
    <dbReference type="NCBI Taxonomy" id="2094558"/>
    <lineage>
        <taxon>Eukaryota</taxon>
        <taxon>Viridiplantae</taxon>
        <taxon>Streptophyta</taxon>
        <taxon>Embryophyta</taxon>
        <taxon>Tracheophyta</taxon>
        <taxon>Spermatophyta</taxon>
        <taxon>Magnoliopsida</taxon>
        <taxon>eudicotyledons</taxon>
        <taxon>Gunneridae</taxon>
        <taxon>Pentapetalae</taxon>
        <taxon>rosids</taxon>
        <taxon>fabids</taxon>
        <taxon>Rosales</taxon>
        <taxon>Rosaceae</taxon>
        <taxon>Amygdaloideae</taxon>
        <taxon>Amygdaleae</taxon>
        <taxon>Prunus</taxon>
    </lineage>
</organism>
<comment type="caution">
    <text evidence="2">The sequence shown here is derived from an EMBL/GenBank/DDBJ whole genome shotgun (WGS) entry which is preliminary data.</text>
</comment>
<keyword evidence="1" id="KW-0812">Transmembrane</keyword>
<dbReference type="AlphaFoldDB" id="A0A314UI03"/>
<feature type="transmembrane region" description="Helical" evidence="1">
    <location>
        <begin position="179"/>
        <end position="202"/>
    </location>
</feature>
<dbReference type="PANTHER" id="PTHR33287:SF8">
    <property type="entry name" value="TRANSMEMBRANE PROTEIN 188"/>
    <property type="match status" value="1"/>
</dbReference>
<feature type="transmembrane region" description="Helical" evidence="1">
    <location>
        <begin position="59"/>
        <end position="82"/>
    </location>
</feature>
<evidence type="ECO:0000313" key="3">
    <source>
        <dbReference type="Proteomes" id="UP000250321"/>
    </source>
</evidence>
<evidence type="ECO:0000256" key="1">
    <source>
        <dbReference type="SAM" id="Phobius"/>
    </source>
</evidence>
<proteinExistence type="predicted"/>
<keyword evidence="3" id="KW-1185">Reference proteome</keyword>
<protein>
    <submittedName>
        <fullName evidence="2">Uncharacterized protein</fullName>
    </submittedName>
</protein>
<dbReference type="OrthoDB" id="1250556at2759"/>
<sequence>MFYKYSGFLVTNLLPSLNENLTSALRSLKPKMGTLLEKLNKSFTELGSINEKQEARVRYFEATTIKLVIAYIFFQALIFLSISQNPNMSCQHWWIPFCLCSLIALIFSMTFRIFVGKWERAQYHYDMNFMERELIHYKIQKTIHDQEAQVCCSEQSNMHDQEQHKLQCDMVKVYQRYAFIYLVFFALLAYTILILMACRSILCHSK</sequence>
<keyword evidence="1" id="KW-1133">Transmembrane helix</keyword>
<reference evidence="2 3" key="1">
    <citation type="submission" date="2018-02" db="EMBL/GenBank/DDBJ databases">
        <title>Draft genome of wild Prunus yedoensis var. nudiflora.</title>
        <authorList>
            <person name="Baek S."/>
            <person name="Kim J.-H."/>
            <person name="Choi K."/>
            <person name="Kim G.-B."/>
            <person name="Cho A."/>
            <person name="Jang H."/>
            <person name="Shin C.-H."/>
            <person name="Yu H.-J."/>
            <person name="Mun J.-H."/>
        </authorList>
    </citation>
    <scope>NUCLEOTIDE SEQUENCE [LARGE SCALE GENOMIC DNA]</scope>
    <source>
        <strain evidence="3">cv. Jeju island</strain>
        <tissue evidence="2">Leaf</tissue>
    </source>
</reference>
<name>A0A314UI03_PRUYE</name>
<dbReference type="PANTHER" id="PTHR33287">
    <property type="entry name" value="OS03G0453550 PROTEIN"/>
    <property type="match status" value="1"/>
</dbReference>
<dbReference type="Proteomes" id="UP000250321">
    <property type="component" value="Unassembled WGS sequence"/>
</dbReference>
<feature type="transmembrane region" description="Helical" evidence="1">
    <location>
        <begin position="94"/>
        <end position="115"/>
    </location>
</feature>
<evidence type="ECO:0000313" key="2">
    <source>
        <dbReference type="EMBL" id="PQM36931.1"/>
    </source>
</evidence>
<dbReference type="EMBL" id="PJQY01003504">
    <property type="protein sequence ID" value="PQM36931.1"/>
    <property type="molecule type" value="Genomic_DNA"/>
</dbReference>
<gene>
    <name evidence="2" type="ORF">Pyn_13197</name>
</gene>
<accession>A0A314UI03</accession>
<keyword evidence="1" id="KW-0472">Membrane</keyword>